<evidence type="ECO:0000259" key="9">
    <source>
        <dbReference type="Pfam" id="PF01529"/>
    </source>
</evidence>
<dbReference type="AlphaFoldDB" id="A0A9K3GK49"/>
<feature type="transmembrane region" description="Helical" evidence="7">
    <location>
        <begin position="165"/>
        <end position="187"/>
    </location>
</feature>
<feature type="transmembrane region" description="Helical" evidence="7">
    <location>
        <begin position="21"/>
        <end position="42"/>
    </location>
</feature>
<keyword evidence="6 7" id="KW-0012">Acyltransferase</keyword>
<dbReference type="GO" id="GO:0005794">
    <property type="term" value="C:Golgi apparatus"/>
    <property type="evidence" value="ECO:0007669"/>
    <property type="project" value="TreeGrafter"/>
</dbReference>
<evidence type="ECO:0000313" key="11">
    <source>
        <dbReference type="Proteomes" id="UP000265618"/>
    </source>
</evidence>
<dbReference type="OrthoDB" id="9909019at2759"/>
<dbReference type="PANTHER" id="PTHR22883:SF203">
    <property type="entry name" value="PALMITOYLTRANSFERASE"/>
    <property type="match status" value="1"/>
</dbReference>
<evidence type="ECO:0000256" key="8">
    <source>
        <dbReference type="SAM" id="MobiDB-lite"/>
    </source>
</evidence>
<name>A0A9K3GK49_9EUKA</name>
<dbReference type="InterPro" id="IPR039859">
    <property type="entry name" value="PFA4/ZDH16/20/ERF2-like"/>
</dbReference>
<feature type="compositionally biased region" description="Acidic residues" evidence="8">
    <location>
        <begin position="419"/>
        <end position="432"/>
    </location>
</feature>
<feature type="domain" description="Palmitoyltransferase DHHC" evidence="9">
    <location>
        <begin position="117"/>
        <end position="236"/>
    </location>
</feature>
<feature type="compositionally biased region" description="Basic and acidic residues" evidence="8">
    <location>
        <begin position="433"/>
        <end position="448"/>
    </location>
</feature>
<dbReference type="EC" id="2.3.1.225" evidence="7"/>
<dbReference type="PROSITE" id="PS50216">
    <property type="entry name" value="DHHC"/>
    <property type="match status" value="1"/>
</dbReference>
<comment type="caution">
    <text evidence="10">The sequence shown here is derived from an EMBL/GenBank/DDBJ whole genome shotgun (WGS) entry which is preliminary data.</text>
</comment>
<comment type="catalytic activity">
    <reaction evidence="7">
        <text>L-cysteinyl-[protein] + hexadecanoyl-CoA = S-hexadecanoyl-L-cysteinyl-[protein] + CoA</text>
        <dbReference type="Rhea" id="RHEA:36683"/>
        <dbReference type="Rhea" id="RHEA-COMP:10131"/>
        <dbReference type="Rhea" id="RHEA-COMP:11032"/>
        <dbReference type="ChEBI" id="CHEBI:29950"/>
        <dbReference type="ChEBI" id="CHEBI:57287"/>
        <dbReference type="ChEBI" id="CHEBI:57379"/>
        <dbReference type="ChEBI" id="CHEBI:74151"/>
        <dbReference type="EC" id="2.3.1.225"/>
    </reaction>
</comment>
<organism evidence="10 11">
    <name type="scientific">Kipferlia bialata</name>
    <dbReference type="NCBI Taxonomy" id="797122"/>
    <lineage>
        <taxon>Eukaryota</taxon>
        <taxon>Metamonada</taxon>
        <taxon>Carpediemonas-like organisms</taxon>
        <taxon>Kipferlia</taxon>
    </lineage>
</organism>
<evidence type="ECO:0000313" key="10">
    <source>
        <dbReference type="EMBL" id="GIQ86819.1"/>
    </source>
</evidence>
<dbReference type="GO" id="GO:0006612">
    <property type="term" value="P:protein targeting to membrane"/>
    <property type="evidence" value="ECO:0007669"/>
    <property type="project" value="TreeGrafter"/>
</dbReference>
<dbReference type="Proteomes" id="UP000265618">
    <property type="component" value="Unassembled WGS sequence"/>
</dbReference>
<dbReference type="GO" id="GO:0016020">
    <property type="term" value="C:membrane"/>
    <property type="evidence" value="ECO:0007669"/>
    <property type="project" value="UniProtKB-SubCell"/>
</dbReference>
<comment type="domain">
    <text evidence="7">The DHHC domain is required for palmitoyltransferase activity.</text>
</comment>
<evidence type="ECO:0000256" key="1">
    <source>
        <dbReference type="ARBA" id="ARBA00004141"/>
    </source>
</evidence>
<keyword evidence="4 7" id="KW-1133">Transmembrane helix</keyword>
<dbReference type="PROSITE" id="PS51257">
    <property type="entry name" value="PROKAR_LIPOPROTEIN"/>
    <property type="match status" value="1"/>
</dbReference>
<proteinExistence type="inferred from homology"/>
<evidence type="ECO:0000256" key="4">
    <source>
        <dbReference type="ARBA" id="ARBA00022989"/>
    </source>
</evidence>
<keyword evidence="2 7" id="KW-0808">Transferase</keyword>
<feature type="transmembrane region" description="Helical" evidence="7">
    <location>
        <begin position="199"/>
        <end position="219"/>
    </location>
</feature>
<evidence type="ECO:0000256" key="3">
    <source>
        <dbReference type="ARBA" id="ARBA00022692"/>
    </source>
</evidence>
<accession>A0A9K3GK49</accession>
<feature type="region of interest" description="Disordered" evidence="8">
    <location>
        <begin position="393"/>
        <end position="458"/>
    </location>
</feature>
<keyword evidence="3 7" id="KW-0812">Transmembrane</keyword>
<reference evidence="10 11" key="1">
    <citation type="journal article" date="2018" name="PLoS ONE">
        <title>The draft genome of Kipferlia bialata reveals reductive genome evolution in fornicate parasites.</title>
        <authorList>
            <person name="Tanifuji G."/>
            <person name="Takabayashi S."/>
            <person name="Kume K."/>
            <person name="Takagi M."/>
            <person name="Nakayama T."/>
            <person name="Kamikawa R."/>
            <person name="Inagaki Y."/>
            <person name="Hashimoto T."/>
        </authorList>
    </citation>
    <scope>NUCLEOTIDE SEQUENCE [LARGE SCALE GENOMIC DNA]</scope>
    <source>
        <strain evidence="10">NY0173</strain>
    </source>
</reference>
<gene>
    <name evidence="10" type="ORF">KIPB_008744</name>
</gene>
<dbReference type="EMBL" id="BDIP01002782">
    <property type="protein sequence ID" value="GIQ86819.1"/>
    <property type="molecule type" value="Genomic_DNA"/>
</dbReference>
<dbReference type="InterPro" id="IPR001594">
    <property type="entry name" value="Palmitoyltrfase_DHHC"/>
</dbReference>
<keyword evidence="5 7" id="KW-0472">Membrane</keyword>
<evidence type="ECO:0000256" key="6">
    <source>
        <dbReference type="ARBA" id="ARBA00023315"/>
    </source>
</evidence>
<sequence>MVEGRSSYRTTGLNPPFSFQFLLACAVVCLLVGWATVLDTFASNTATVVYASLFVVLLVATLVLGVLVMQLDPMDPILRERLADEAERERDKARGCKTSPRKKGEKERERERQLEEGRTSYCVVCNLAVNYKVKHCKLCNKCVLGFDHHCAWLNTCVGFRNYRPFFAVLCTVTLLFAVVVVASIHMITEDTSTGITVVSWISTVLGLVFFLVAGQLLVFHLRLQSEGLTTLNYITQVREKEMTKIRRRAASTYPCLPLPVASGILSCSHSTKEVVTCQYVFHIIARNRRKKALLKRMRQSLPTVVPPTTVPSEPIVVEEERGPGAEGLDDIDGGSLENISTPVLEVSSLGKRNSKVRLRSRRGSLVGGDIKGSAAPRRAIAGEHVLPDLPATVAMSLQPPGGHKKSRGSRNVTPAGSDSEAESVNEYSETDSVDERERERERRRERSVSRMQLPGEME</sequence>
<evidence type="ECO:0000256" key="5">
    <source>
        <dbReference type="ARBA" id="ARBA00023136"/>
    </source>
</evidence>
<feature type="region of interest" description="Disordered" evidence="8">
    <location>
        <begin position="89"/>
        <end position="111"/>
    </location>
</feature>
<dbReference type="Pfam" id="PF01529">
    <property type="entry name" value="DHHC"/>
    <property type="match status" value="1"/>
</dbReference>
<comment type="subcellular location">
    <subcellularLocation>
        <location evidence="1">Membrane</location>
        <topology evidence="1">Multi-pass membrane protein</topology>
    </subcellularLocation>
</comment>
<keyword evidence="11" id="KW-1185">Reference proteome</keyword>
<evidence type="ECO:0000256" key="7">
    <source>
        <dbReference type="RuleBase" id="RU079119"/>
    </source>
</evidence>
<dbReference type="GO" id="GO:0005783">
    <property type="term" value="C:endoplasmic reticulum"/>
    <property type="evidence" value="ECO:0007669"/>
    <property type="project" value="TreeGrafter"/>
</dbReference>
<protein>
    <recommendedName>
        <fullName evidence="7">Palmitoyltransferase</fullName>
        <ecNumber evidence="7">2.3.1.225</ecNumber>
    </recommendedName>
</protein>
<feature type="transmembrane region" description="Helical" evidence="7">
    <location>
        <begin position="48"/>
        <end position="71"/>
    </location>
</feature>
<dbReference type="GO" id="GO:0019706">
    <property type="term" value="F:protein-cysteine S-palmitoyltransferase activity"/>
    <property type="evidence" value="ECO:0007669"/>
    <property type="project" value="UniProtKB-EC"/>
</dbReference>
<dbReference type="PANTHER" id="PTHR22883">
    <property type="entry name" value="ZINC FINGER DHHC DOMAIN CONTAINING PROTEIN"/>
    <property type="match status" value="1"/>
</dbReference>
<comment type="similarity">
    <text evidence="7">Belongs to the DHHC palmitoyltransferase family.</text>
</comment>
<feature type="compositionally biased region" description="Basic and acidic residues" evidence="8">
    <location>
        <begin position="102"/>
        <end position="111"/>
    </location>
</feature>
<evidence type="ECO:0000256" key="2">
    <source>
        <dbReference type="ARBA" id="ARBA00022679"/>
    </source>
</evidence>